<dbReference type="AlphaFoldDB" id="A0A0B5BFE9"/>
<dbReference type="KEGG" id="gpi:GPICK_07765"/>
<gene>
    <name evidence="3" type="ORF">GPICK_07765</name>
</gene>
<evidence type="ECO:0000313" key="4">
    <source>
        <dbReference type="Proteomes" id="UP000057609"/>
    </source>
</evidence>
<reference evidence="3 4" key="1">
    <citation type="journal article" date="2015" name="Genome Announc.">
        <title>Complete Genome of Geobacter pickeringii G13T, a Metal-Reducing Isolate from Sedimentary Kaolin Deposits.</title>
        <authorList>
            <person name="Badalamenti J.P."/>
            <person name="Bond D.R."/>
        </authorList>
    </citation>
    <scope>NUCLEOTIDE SEQUENCE [LARGE SCALE GENOMIC DNA]</scope>
    <source>
        <strain evidence="3 4">G13</strain>
    </source>
</reference>
<sequence length="522" mass="58303">MEHEIKSLNDVLAIAKRRKWTLVVPTVSIFLVAAVIAFLLPSIYSSTSTILIEEQEVPREYVNTTVTSFADQRLQSINQRIMGTSKLLDIIGKFNLYADLKNKWTTEEIVAKMRKDIKFNTISADVIDPRSGQPRPATIAFSLSYQGKNPSVVQQVANELTTLYLNENLKVREKQSLGTTTFIEEEMKGVQKQLEDIEGKIAAYKQRNINALPELAQVNMQAVETTDREIMSLNSQLGNLRERESYLQAQLASMPTDSASQDKTRLNELRVRMVDLKTRFTDEHPDVIKVKGEIAELVKQLRSSGRDTADSKPDNPAYVTLSSQLASIKSEIASTKRQIDSFIRKRDSYRQRVAATPGVEEGYKNLVVERNNLQSKYDDLSKKYMEAKVAHGLEQEQKGERFTLIDSARLPEKPISPNIPAILLIGLVLGIGSGVGLTALREQSDQTFRTAEALSRVTSFPVLATIPEIGNGAEAPRGFGRRGMFAVGLVGVLVATTLVVHFFIMDLDIVWAKMLRNVARMG</sequence>
<feature type="transmembrane region" description="Helical" evidence="2">
    <location>
        <begin position="484"/>
        <end position="504"/>
    </location>
</feature>
<dbReference type="PANTHER" id="PTHR32309">
    <property type="entry name" value="TYROSINE-PROTEIN KINASE"/>
    <property type="match status" value="1"/>
</dbReference>
<protein>
    <submittedName>
        <fullName evidence="3">Chain-length determining protein</fullName>
    </submittedName>
</protein>
<feature type="transmembrane region" description="Helical" evidence="2">
    <location>
        <begin position="20"/>
        <end position="44"/>
    </location>
</feature>
<keyword evidence="2" id="KW-0812">Transmembrane</keyword>
<dbReference type="EMBL" id="CP009788">
    <property type="protein sequence ID" value="AJE03260.1"/>
    <property type="molecule type" value="Genomic_DNA"/>
</dbReference>
<feature type="transmembrane region" description="Helical" evidence="2">
    <location>
        <begin position="419"/>
        <end position="440"/>
    </location>
</feature>
<keyword evidence="2" id="KW-1133">Transmembrane helix</keyword>
<proteinExistence type="predicted"/>
<evidence type="ECO:0000256" key="2">
    <source>
        <dbReference type="SAM" id="Phobius"/>
    </source>
</evidence>
<dbReference type="Proteomes" id="UP000057609">
    <property type="component" value="Chromosome"/>
</dbReference>
<organism evidence="3 4">
    <name type="scientific">Geobacter pickeringii</name>
    <dbReference type="NCBI Taxonomy" id="345632"/>
    <lineage>
        <taxon>Bacteria</taxon>
        <taxon>Pseudomonadati</taxon>
        <taxon>Thermodesulfobacteriota</taxon>
        <taxon>Desulfuromonadia</taxon>
        <taxon>Geobacterales</taxon>
        <taxon>Geobacteraceae</taxon>
        <taxon>Geobacter</taxon>
    </lineage>
</organism>
<feature type="coiled-coil region" evidence="1">
    <location>
        <begin position="187"/>
        <end position="243"/>
    </location>
</feature>
<dbReference type="Gene3D" id="1.10.287.1490">
    <property type="match status" value="1"/>
</dbReference>
<evidence type="ECO:0000256" key="1">
    <source>
        <dbReference type="SAM" id="Coils"/>
    </source>
</evidence>
<accession>A0A0B5BFE9</accession>
<dbReference type="HOGENOM" id="CLU_009912_5_0_7"/>
<keyword evidence="4" id="KW-1185">Reference proteome</keyword>
<feature type="coiled-coil region" evidence="1">
    <location>
        <begin position="363"/>
        <end position="390"/>
    </location>
</feature>
<dbReference type="PANTHER" id="PTHR32309:SF13">
    <property type="entry name" value="FERRIC ENTEROBACTIN TRANSPORT PROTEIN FEPE"/>
    <property type="match status" value="1"/>
</dbReference>
<dbReference type="GO" id="GO:0005886">
    <property type="term" value="C:plasma membrane"/>
    <property type="evidence" value="ECO:0007669"/>
    <property type="project" value="TreeGrafter"/>
</dbReference>
<keyword evidence="2" id="KW-0472">Membrane</keyword>
<evidence type="ECO:0000313" key="3">
    <source>
        <dbReference type="EMBL" id="AJE03260.1"/>
    </source>
</evidence>
<keyword evidence="1" id="KW-0175">Coiled coil</keyword>
<name>A0A0B5BFE9_9BACT</name>
<dbReference type="InterPro" id="IPR050445">
    <property type="entry name" value="Bact_polysacc_biosynth/exp"/>
</dbReference>
<dbReference type="GO" id="GO:0004713">
    <property type="term" value="F:protein tyrosine kinase activity"/>
    <property type="evidence" value="ECO:0007669"/>
    <property type="project" value="TreeGrafter"/>
</dbReference>
<dbReference type="OrthoDB" id="9795292at2"/>
<dbReference type="RefSeq" id="WP_039741891.1">
    <property type="nucleotide sequence ID" value="NZ_CP009788.1"/>
</dbReference>
<dbReference type="STRING" id="345632.GPICK_07765"/>